<feature type="compositionally biased region" description="Basic residues" evidence="1">
    <location>
        <begin position="60"/>
        <end position="70"/>
    </location>
</feature>
<evidence type="ECO:0000313" key="3">
    <source>
        <dbReference type="Proteomes" id="UP000276133"/>
    </source>
</evidence>
<keyword evidence="3" id="KW-1185">Reference proteome</keyword>
<protein>
    <submittedName>
        <fullName evidence="2">Uncharacterized protein</fullName>
    </submittedName>
</protein>
<dbReference type="AlphaFoldDB" id="A0A3M7PB46"/>
<evidence type="ECO:0000256" key="1">
    <source>
        <dbReference type="SAM" id="MobiDB-lite"/>
    </source>
</evidence>
<sequence length="70" mass="8276">MCNVQLLTNVINIFIRIVGLKFTKKSKIKINKKTLKKCQIDTIRPMRRKSFNNSLFSKSDKKKQKNIHNL</sequence>
<proteinExistence type="predicted"/>
<organism evidence="2 3">
    <name type="scientific">Brachionus plicatilis</name>
    <name type="common">Marine rotifer</name>
    <name type="synonym">Brachionus muelleri</name>
    <dbReference type="NCBI Taxonomy" id="10195"/>
    <lineage>
        <taxon>Eukaryota</taxon>
        <taxon>Metazoa</taxon>
        <taxon>Spiralia</taxon>
        <taxon>Gnathifera</taxon>
        <taxon>Rotifera</taxon>
        <taxon>Eurotatoria</taxon>
        <taxon>Monogononta</taxon>
        <taxon>Pseudotrocha</taxon>
        <taxon>Ploima</taxon>
        <taxon>Brachionidae</taxon>
        <taxon>Brachionus</taxon>
    </lineage>
</organism>
<dbReference type="EMBL" id="REGN01012291">
    <property type="protein sequence ID" value="RMZ96268.1"/>
    <property type="molecule type" value="Genomic_DNA"/>
</dbReference>
<feature type="region of interest" description="Disordered" evidence="1">
    <location>
        <begin position="49"/>
        <end position="70"/>
    </location>
</feature>
<comment type="caution">
    <text evidence="2">The sequence shown here is derived from an EMBL/GenBank/DDBJ whole genome shotgun (WGS) entry which is preliminary data.</text>
</comment>
<gene>
    <name evidence="2" type="ORF">BpHYR1_004594</name>
</gene>
<name>A0A3M7PB46_BRAPC</name>
<evidence type="ECO:0000313" key="2">
    <source>
        <dbReference type="EMBL" id="RMZ96268.1"/>
    </source>
</evidence>
<reference evidence="2 3" key="1">
    <citation type="journal article" date="2018" name="Sci. Rep.">
        <title>Genomic signatures of local adaptation to the degree of environmental predictability in rotifers.</title>
        <authorList>
            <person name="Franch-Gras L."/>
            <person name="Hahn C."/>
            <person name="Garcia-Roger E.M."/>
            <person name="Carmona M.J."/>
            <person name="Serra M."/>
            <person name="Gomez A."/>
        </authorList>
    </citation>
    <scope>NUCLEOTIDE SEQUENCE [LARGE SCALE GENOMIC DNA]</scope>
    <source>
        <strain evidence="2">HYR1</strain>
    </source>
</reference>
<dbReference type="Proteomes" id="UP000276133">
    <property type="component" value="Unassembled WGS sequence"/>
</dbReference>
<accession>A0A3M7PB46</accession>